<comment type="similarity">
    <text evidence="1">Belongs to the HyuE racemase family.</text>
</comment>
<dbReference type="Gene3D" id="3.40.50.12500">
    <property type="match status" value="1"/>
</dbReference>
<dbReference type="InterPro" id="IPR015942">
    <property type="entry name" value="Asp/Glu/hydantoin_racemase"/>
</dbReference>
<gene>
    <name evidence="2" type="ORF">C7440_2037</name>
</gene>
<evidence type="ECO:0000256" key="1">
    <source>
        <dbReference type="ARBA" id="ARBA00038414"/>
    </source>
</evidence>
<evidence type="ECO:0000313" key="2">
    <source>
        <dbReference type="EMBL" id="PVY62543.1"/>
    </source>
</evidence>
<dbReference type="InterPro" id="IPR053714">
    <property type="entry name" value="Iso_Racemase_Enz_sf"/>
</dbReference>
<proteinExistence type="inferred from homology"/>
<dbReference type="EMBL" id="QEKO01000002">
    <property type="protein sequence ID" value="PVY62543.1"/>
    <property type="molecule type" value="Genomic_DNA"/>
</dbReference>
<evidence type="ECO:0000313" key="3">
    <source>
        <dbReference type="Proteomes" id="UP000246145"/>
    </source>
</evidence>
<accession>A0A2U1CNF2</accession>
<evidence type="ECO:0008006" key="4">
    <source>
        <dbReference type="Google" id="ProtNLM"/>
    </source>
</evidence>
<dbReference type="AlphaFoldDB" id="A0A2U1CNF2"/>
<dbReference type="OrthoDB" id="978447at2"/>
<dbReference type="STRING" id="1231391.GCA_000308195_02081"/>
<keyword evidence="3" id="KW-1185">Reference proteome</keyword>
<reference evidence="2 3" key="1">
    <citation type="submission" date="2018-04" db="EMBL/GenBank/DDBJ databases">
        <title>Genomic Encyclopedia of Type Strains, Phase IV (KMG-IV): sequencing the most valuable type-strain genomes for metagenomic binning, comparative biology and taxonomic classification.</title>
        <authorList>
            <person name="Goeker M."/>
        </authorList>
    </citation>
    <scope>NUCLEOTIDE SEQUENCE [LARGE SCALE GENOMIC DNA]</scope>
    <source>
        <strain evidence="2 3">DSM 10065</strain>
    </source>
</reference>
<organism evidence="2 3">
    <name type="scientific">Pusillimonas noertemannii</name>
    <dbReference type="NCBI Taxonomy" id="305977"/>
    <lineage>
        <taxon>Bacteria</taxon>
        <taxon>Pseudomonadati</taxon>
        <taxon>Pseudomonadota</taxon>
        <taxon>Betaproteobacteria</taxon>
        <taxon>Burkholderiales</taxon>
        <taxon>Alcaligenaceae</taxon>
        <taxon>Pusillimonas</taxon>
    </lineage>
</organism>
<name>A0A2U1CNF2_9BURK</name>
<dbReference type="GO" id="GO:0047661">
    <property type="term" value="F:amino-acid racemase activity"/>
    <property type="evidence" value="ECO:0007669"/>
    <property type="project" value="InterPro"/>
</dbReference>
<comment type="caution">
    <text evidence="2">The sequence shown here is derived from an EMBL/GenBank/DDBJ whole genome shotgun (WGS) entry which is preliminary data.</text>
</comment>
<dbReference type="InterPro" id="IPR001920">
    <property type="entry name" value="Asp/Glu_race"/>
</dbReference>
<dbReference type="SUPFAM" id="SSF53681">
    <property type="entry name" value="Aspartate/glutamate racemase"/>
    <property type="match status" value="1"/>
</dbReference>
<dbReference type="Proteomes" id="UP000246145">
    <property type="component" value="Unassembled WGS sequence"/>
</dbReference>
<dbReference type="RefSeq" id="WP_116518410.1">
    <property type="nucleotide sequence ID" value="NZ_JACCEX010000002.1"/>
</dbReference>
<sequence length="212" mass="22158">MPRIALIHALAHSVAPINQAFARHWPQAGLMNLLDDSLSSDLAKGSLDARMHQRFQTLADYAVDCGADGILFTCSAFGSCIDAVADRHASMPVLKPNEAMIAAAARQGGRIGLVASFAPTLASMPAEFPATVSVDVELAEGALAALESGDSARHDALAAEAAQRLCERGCNLIALAQFSLARAADTVRGRVSVPVLTTVDSAVELLRSRLPS</sequence>
<dbReference type="Pfam" id="PF01177">
    <property type="entry name" value="Asp_Glu_race"/>
    <property type="match status" value="1"/>
</dbReference>
<protein>
    <recommendedName>
        <fullName evidence="4">Asp/Glu/hydantoin racemase</fullName>
    </recommendedName>
</protein>